<accession>A0A0B0P9A1</accession>
<gene>
    <name evidence="1" type="ORF">F383_00492</name>
</gene>
<evidence type="ECO:0000313" key="2">
    <source>
        <dbReference type="Proteomes" id="UP000032142"/>
    </source>
</evidence>
<protein>
    <submittedName>
        <fullName evidence="1">Uncharacterized protein</fullName>
    </submittedName>
</protein>
<sequence length="42" mass="5129">MLIGNEYEHNRQSYNIRKSRTNPRNGIRYECHDIRLSICDYV</sequence>
<name>A0A0B0P9A1_GOSAR</name>
<dbReference type="EMBL" id="KN414314">
    <property type="protein sequence ID" value="KHG19916.1"/>
    <property type="molecule type" value="Genomic_DNA"/>
</dbReference>
<reference evidence="2" key="1">
    <citation type="submission" date="2014-09" db="EMBL/GenBank/DDBJ databases">
        <authorList>
            <person name="Mudge J."/>
            <person name="Ramaraj T."/>
            <person name="Lindquist I.E."/>
            <person name="Bharti A.K."/>
            <person name="Sundararajan A."/>
            <person name="Cameron C.T."/>
            <person name="Woodward J.E."/>
            <person name="May G.D."/>
            <person name="Brubaker C."/>
            <person name="Broadhvest J."/>
            <person name="Wilkins T.A."/>
        </authorList>
    </citation>
    <scope>NUCLEOTIDE SEQUENCE</scope>
    <source>
        <strain evidence="2">cv. AKA8401</strain>
    </source>
</reference>
<evidence type="ECO:0000313" key="1">
    <source>
        <dbReference type="EMBL" id="KHG19916.1"/>
    </source>
</evidence>
<dbReference type="AlphaFoldDB" id="A0A0B0P9A1"/>
<keyword evidence="2" id="KW-1185">Reference proteome</keyword>
<proteinExistence type="predicted"/>
<dbReference type="Proteomes" id="UP000032142">
    <property type="component" value="Unassembled WGS sequence"/>
</dbReference>
<organism evidence="1 2">
    <name type="scientific">Gossypium arboreum</name>
    <name type="common">Tree cotton</name>
    <name type="synonym">Gossypium nanking</name>
    <dbReference type="NCBI Taxonomy" id="29729"/>
    <lineage>
        <taxon>Eukaryota</taxon>
        <taxon>Viridiplantae</taxon>
        <taxon>Streptophyta</taxon>
        <taxon>Embryophyta</taxon>
        <taxon>Tracheophyta</taxon>
        <taxon>Spermatophyta</taxon>
        <taxon>Magnoliopsida</taxon>
        <taxon>eudicotyledons</taxon>
        <taxon>Gunneridae</taxon>
        <taxon>Pentapetalae</taxon>
        <taxon>rosids</taxon>
        <taxon>malvids</taxon>
        <taxon>Malvales</taxon>
        <taxon>Malvaceae</taxon>
        <taxon>Malvoideae</taxon>
        <taxon>Gossypium</taxon>
    </lineage>
</organism>